<comment type="caution">
    <text evidence="2">The sequence shown here is derived from an EMBL/GenBank/DDBJ whole genome shotgun (WGS) entry which is preliminary data.</text>
</comment>
<proteinExistence type="predicted"/>
<dbReference type="OrthoDB" id="9835857at2"/>
<feature type="transmembrane region" description="Helical" evidence="1">
    <location>
        <begin position="66"/>
        <end position="85"/>
    </location>
</feature>
<keyword evidence="1" id="KW-0472">Membrane</keyword>
<dbReference type="RefSeq" id="WP_069641705.1">
    <property type="nucleotide sequence ID" value="NZ_MIJE01000001.1"/>
</dbReference>
<protein>
    <submittedName>
        <fullName evidence="2">Uncharacterized protein</fullName>
    </submittedName>
</protein>
<name>A0A1E5G4X3_9FIRM</name>
<feature type="transmembrane region" description="Helical" evidence="1">
    <location>
        <begin position="122"/>
        <end position="143"/>
    </location>
</feature>
<evidence type="ECO:0000313" key="3">
    <source>
        <dbReference type="Proteomes" id="UP000094296"/>
    </source>
</evidence>
<dbReference type="AlphaFoldDB" id="A0A1E5G4X3"/>
<sequence length="154" mass="17964">MAIIWVLFAIAIWGICILLVKWENFKRLWIAGIIGMVLVIMIDSPLAKGGMYTFHNPGIQVFELPLFYIIGLYGGGVFLTYFYPWGYPLRGVLLLLIANAMFLPFEWFMVVTGMFEHVNWRFLYSFFINITGFLLTIYTYIIIQHLLGNKKYNL</sequence>
<dbReference type="Proteomes" id="UP000094296">
    <property type="component" value="Unassembled WGS sequence"/>
</dbReference>
<evidence type="ECO:0000313" key="2">
    <source>
        <dbReference type="EMBL" id="OEF98213.1"/>
    </source>
</evidence>
<gene>
    <name evidence="2" type="ORF">BHF68_00555</name>
</gene>
<keyword evidence="3" id="KW-1185">Reference proteome</keyword>
<feature type="transmembrane region" description="Helical" evidence="1">
    <location>
        <begin position="6"/>
        <end position="22"/>
    </location>
</feature>
<evidence type="ECO:0000256" key="1">
    <source>
        <dbReference type="SAM" id="Phobius"/>
    </source>
</evidence>
<feature type="transmembrane region" description="Helical" evidence="1">
    <location>
        <begin position="92"/>
        <end position="110"/>
    </location>
</feature>
<keyword evidence="1" id="KW-0812">Transmembrane</keyword>
<keyword evidence="1" id="KW-1133">Transmembrane helix</keyword>
<reference evidence="2 3" key="1">
    <citation type="submission" date="2016-09" db="EMBL/GenBank/DDBJ databases">
        <title>Draft genome sequence for the type strain of Desulfuribacillus alkaliarsenatis AHT28, an obligately anaerobic, sulfidogenic bacterium isolated from Russian soda lake sediments.</title>
        <authorList>
            <person name="Abin C.A."/>
            <person name="Hollibaugh J.T."/>
        </authorList>
    </citation>
    <scope>NUCLEOTIDE SEQUENCE [LARGE SCALE GENOMIC DNA]</scope>
    <source>
        <strain evidence="2 3">AHT28</strain>
    </source>
</reference>
<feature type="transmembrane region" description="Helical" evidence="1">
    <location>
        <begin position="29"/>
        <end position="46"/>
    </location>
</feature>
<organism evidence="2 3">
    <name type="scientific">Desulfuribacillus alkaliarsenatis</name>
    <dbReference type="NCBI Taxonomy" id="766136"/>
    <lineage>
        <taxon>Bacteria</taxon>
        <taxon>Bacillati</taxon>
        <taxon>Bacillota</taxon>
        <taxon>Desulfuribacillia</taxon>
        <taxon>Desulfuribacillales</taxon>
        <taxon>Desulfuribacillaceae</taxon>
        <taxon>Desulfuribacillus</taxon>
    </lineage>
</organism>
<accession>A0A1E5G4X3</accession>
<dbReference type="STRING" id="766136.BHF68_00555"/>
<dbReference type="EMBL" id="MIJE01000001">
    <property type="protein sequence ID" value="OEF98213.1"/>
    <property type="molecule type" value="Genomic_DNA"/>
</dbReference>